<sequence>MRFVTHADAYVAGYTILVDWSARDVQFAEMQVRLGPTKGKDTATTLGPVLVTPDELQPWRTDTSFDLTMTVEINGERLGQDRWSSMAFSYADMIAYASPGTEIRPGDVVTVTVEQLGTLTTRVVPGVEPIPIPPARRGR</sequence>
<dbReference type="InterPro" id="IPR011234">
    <property type="entry name" value="Fumarylacetoacetase-like_C"/>
</dbReference>
<protein>
    <submittedName>
        <fullName evidence="2">2-keto-4-pentenoate hydratase/2-oxohepta-3-ene-1,7-dioic acid hydratase in catechol pathway</fullName>
    </submittedName>
</protein>
<evidence type="ECO:0000313" key="3">
    <source>
        <dbReference type="Proteomes" id="UP000565579"/>
    </source>
</evidence>
<accession>A0A7X0NVK4</accession>
<dbReference type="Gene3D" id="3.90.850.10">
    <property type="entry name" value="Fumarylacetoacetase-like, C-terminal domain"/>
    <property type="match status" value="1"/>
</dbReference>
<dbReference type="PANTHER" id="PTHR43211:SF1">
    <property type="entry name" value="BLL6422 PROTEIN"/>
    <property type="match status" value="1"/>
</dbReference>
<dbReference type="AlphaFoldDB" id="A0A7X0NVK4"/>
<name>A0A7X0NVK4_9ACTN</name>
<dbReference type="PANTHER" id="PTHR43211">
    <property type="entry name" value="FUMARYLACETOACETATE HYDROLASE"/>
    <property type="match status" value="1"/>
</dbReference>
<dbReference type="InterPro" id="IPR036663">
    <property type="entry name" value="Fumarylacetoacetase_C_sf"/>
</dbReference>
<gene>
    <name evidence="2" type="ORF">HD593_005001</name>
</gene>
<reference evidence="2 3" key="1">
    <citation type="submission" date="2020-08" db="EMBL/GenBank/DDBJ databases">
        <title>Sequencing the genomes of 1000 actinobacteria strains.</title>
        <authorList>
            <person name="Klenk H.-P."/>
        </authorList>
    </citation>
    <scope>NUCLEOTIDE SEQUENCE [LARGE SCALE GENOMIC DNA]</scope>
    <source>
        <strain evidence="2 3">DSM 43768</strain>
    </source>
</reference>
<dbReference type="RefSeq" id="WP_221524939.1">
    <property type="nucleotide sequence ID" value="NZ_JACHMI010000001.1"/>
</dbReference>
<dbReference type="SUPFAM" id="SSF56529">
    <property type="entry name" value="FAH"/>
    <property type="match status" value="1"/>
</dbReference>
<proteinExistence type="predicted"/>
<keyword evidence="3" id="KW-1185">Reference proteome</keyword>
<dbReference type="Pfam" id="PF01557">
    <property type="entry name" value="FAA_hydrolase"/>
    <property type="match status" value="1"/>
</dbReference>
<dbReference type="GO" id="GO:0003824">
    <property type="term" value="F:catalytic activity"/>
    <property type="evidence" value="ECO:0007669"/>
    <property type="project" value="InterPro"/>
</dbReference>
<evidence type="ECO:0000313" key="2">
    <source>
        <dbReference type="EMBL" id="MBB6550206.1"/>
    </source>
</evidence>
<dbReference type="EMBL" id="JACHMI010000001">
    <property type="protein sequence ID" value="MBB6550206.1"/>
    <property type="molecule type" value="Genomic_DNA"/>
</dbReference>
<feature type="domain" description="Fumarylacetoacetase-like C-terminal" evidence="1">
    <location>
        <begin position="5"/>
        <end position="110"/>
    </location>
</feature>
<organism evidence="2 3">
    <name type="scientific">Nonomuraea rubra</name>
    <dbReference type="NCBI Taxonomy" id="46180"/>
    <lineage>
        <taxon>Bacteria</taxon>
        <taxon>Bacillati</taxon>
        <taxon>Actinomycetota</taxon>
        <taxon>Actinomycetes</taxon>
        <taxon>Streptosporangiales</taxon>
        <taxon>Streptosporangiaceae</taxon>
        <taxon>Nonomuraea</taxon>
    </lineage>
</organism>
<comment type="caution">
    <text evidence="2">The sequence shown here is derived from an EMBL/GenBank/DDBJ whole genome shotgun (WGS) entry which is preliminary data.</text>
</comment>
<dbReference type="Proteomes" id="UP000565579">
    <property type="component" value="Unassembled WGS sequence"/>
</dbReference>
<evidence type="ECO:0000259" key="1">
    <source>
        <dbReference type="Pfam" id="PF01557"/>
    </source>
</evidence>